<dbReference type="InterPro" id="IPR005325">
    <property type="entry name" value="DUF308_memb"/>
</dbReference>
<proteinExistence type="predicted"/>
<evidence type="ECO:0000256" key="1">
    <source>
        <dbReference type="SAM" id="Phobius"/>
    </source>
</evidence>
<feature type="transmembrane region" description="Helical" evidence="1">
    <location>
        <begin position="103"/>
        <end position="124"/>
    </location>
</feature>
<evidence type="ECO:0000313" key="2">
    <source>
        <dbReference type="EMBL" id="SEF44151.1"/>
    </source>
</evidence>
<dbReference type="PANTHER" id="PTHR34989">
    <property type="entry name" value="PROTEIN HDED"/>
    <property type="match status" value="1"/>
</dbReference>
<dbReference type="InterPro" id="IPR052712">
    <property type="entry name" value="Acid_resist_chaperone_HdeD"/>
</dbReference>
<keyword evidence="3" id="KW-1185">Reference proteome</keyword>
<reference evidence="2 3" key="1">
    <citation type="submission" date="2016-10" db="EMBL/GenBank/DDBJ databases">
        <authorList>
            <person name="de Groot N.N."/>
        </authorList>
    </citation>
    <scope>NUCLEOTIDE SEQUENCE [LARGE SCALE GENOMIC DNA]</scope>
    <source>
        <strain evidence="2 3">DSM 26656</strain>
    </source>
</reference>
<keyword evidence="1" id="KW-1133">Transmembrane helix</keyword>
<name>A0A1H5S311_9HYPH</name>
<keyword evidence="1" id="KW-0472">Membrane</keyword>
<feature type="transmembrane region" description="Helical" evidence="1">
    <location>
        <begin position="51"/>
        <end position="71"/>
    </location>
</feature>
<dbReference type="EMBL" id="FNUY01000001">
    <property type="protein sequence ID" value="SEF44151.1"/>
    <property type="molecule type" value="Genomic_DNA"/>
</dbReference>
<gene>
    <name evidence="2" type="ORF">SAMN04488115_10199</name>
</gene>
<organism evidence="2 3">
    <name type="scientific">Bosea lathyri</name>
    <dbReference type="NCBI Taxonomy" id="1036778"/>
    <lineage>
        <taxon>Bacteria</taxon>
        <taxon>Pseudomonadati</taxon>
        <taxon>Pseudomonadota</taxon>
        <taxon>Alphaproteobacteria</taxon>
        <taxon>Hyphomicrobiales</taxon>
        <taxon>Boseaceae</taxon>
        <taxon>Bosea</taxon>
    </lineage>
</organism>
<dbReference type="GO" id="GO:0005886">
    <property type="term" value="C:plasma membrane"/>
    <property type="evidence" value="ECO:0007669"/>
    <property type="project" value="TreeGrafter"/>
</dbReference>
<keyword evidence="1" id="KW-0812">Transmembrane</keyword>
<sequence>MMAMTLGGVFTRQDLALLRGKWGILLAFGFSIVALGLLAFFNVVIATVASIYYVGASMLVAGILQIAHAFQLRGWRSFLSWLMIGLVYALAGVLAFVNPLLASSFLTLLLAISLLVVGLLRILAGLSLRPTKFASWLLVAGAITLFVGVFVLAGWPLNSRWFIGLLLAMDLTFHGIAMVIFAIALRNTPIPE</sequence>
<feature type="transmembrane region" description="Helical" evidence="1">
    <location>
        <begin position="136"/>
        <end position="155"/>
    </location>
</feature>
<dbReference type="AlphaFoldDB" id="A0A1H5S311"/>
<dbReference type="Pfam" id="PF03729">
    <property type="entry name" value="DUF308"/>
    <property type="match status" value="1"/>
</dbReference>
<accession>A0A1H5S311</accession>
<dbReference type="Proteomes" id="UP000236743">
    <property type="component" value="Unassembled WGS sequence"/>
</dbReference>
<protein>
    <submittedName>
        <fullName evidence="2">Uncharacterized membrane protein HdeD, DUF308 family</fullName>
    </submittedName>
</protein>
<feature type="transmembrane region" description="Helical" evidence="1">
    <location>
        <begin position="22"/>
        <end position="45"/>
    </location>
</feature>
<evidence type="ECO:0000313" key="3">
    <source>
        <dbReference type="Proteomes" id="UP000236743"/>
    </source>
</evidence>
<feature type="transmembrane region" description="Helical" evidence="1">
    <location>
        <begin position="78"/>
        <end position="97"/>
    </location>
</feature>
<feature type="transmembrane region" description="Helical" evidence="1">
    <location>
        <begin position="161"/>
        <end position="185"/>
    </location>
</feature>
<dbReference type="PANTHER" id="PTHR34989:SF1">
    <property type="entry name" value="PROTEIN HDED"/>
    <property type="match status" value="1"/>
</dbReference>